<feature type="transmembrane region" description="Helical" evidence="1">
    <location>
        <begin position="59"/>
        <end position="77"/>
    </location>
</feature>
<dbReference type="AlphaFoldDB" id="A0A168CPY5"/>
<keyword evidence="1" id="KW-1133">Transmembrane helix</keyword>
<keyword evidence="3" id="KW-1185">Reference proteome</keyword>
<evidence type="ECO:0000256" key="1">
    <source>
        <dbReference type="SAM" id="Phobius"/>
    </source>
</evidence>
<proteinExistence type="predicted"/>
<organism evidence="2 3">
    <name type="scientific">Moelleriella libera RCEF 2490</name>
    <dbReference type="NCBI Taxonomy" id="1081109"/>
    <lineage>
        <taxon>Eukaryota</taxon>
        <taxon>Fungi</taxon>
        <taxon>Dikarya</taxon>
        <taxon>Ascomycota</taxon>
        <taxon>Pezizomycotina</taxon>
        <taxon>Sordariomycetes</taxon>
        <taxon>Hypocreomycetidae</taxon>
        <taxon>Hypocreales</taxon>
        <taxon>Clavicipitaceae</taxon>
        <taxon>Moelleriella</taxon>
    </lineage>
</organism>
<dbReference type="EMBL" id="AZGY01000007">
    <property type="protein sequence ID" value="KZZ96874.1"/>
    <property type="molecule type" value="Genomic_DNA"/>
</dbReference>
<sequence>MQAIDEQEQEALIANLSATNALRNTQFTRALLLLPIVATLPYVLLLFRGTRNTSSGSTSLLFPILGITSLCSTAFLLHRLPPPQTGLAALDAWIADGSYPAWTSAHLRERAAHPGTVMAAAAAAAGKSPLELTLPYLNLLLVVVLFLMGHVSRGQRDMPHAYVEGAFAWIGVGDLPALVYAIVLVSKVVMGGVDPARELTRLKYGYKGV</sequence>
<accession>A0A168CPY5</accession>
<feature type="transmembrane region" description="Helical" evidence="1">
    <location>
        <begin position="27"/>
        <end position="47"/>
    </location>
</feature>
<name>A0A168CPY5_9HYPO</name>
<comment type="caution">
    <text evidence="2">The sequence shown here is derived from an EMBL/GenBank/DDBJ whole genome shotgun (WGS) entry which is preliminary data.</text>
</comment>
<evidence type="ECO:0000313" key="3">
    <source>
        <dbReference type="Proteomes" id="UP000078544"/>
    </source>
</evidence>
<protein>
    <submittedName>
        <fullName evidence="2">Uncharacterized protein</fullName>
    </submittedName>
</protein>
<keyword evidence="1" id="KW-0472">Membrane</keyword>
<evidence type="ECO:0000313" key="2">
    <source>
        <dbReference type="EMBL" id="KZZ96874.1"/>
    </source>
</evidence>
<reference evidence="2 3" key="1">
    <citation type="journal article" date="2016" name="Genome Biol. Evol.">
        <title>Divergent and convergent evolution of fungal pathogenicity.</title>
        <authorList>
            <person name="Shang Y."/>
            <person name="Xiao G."/>
            <person name="Zheng P."/>
            <person name="Cen K."/>
            <person name="Zhan S."/>
            <person name="Wang C."/>
        </authorList>
    </citation>
    <scope>NUCLEOTIDE SEQUENCE [LARGE SCALE GENOMIC DNA]</scope>
    <source>
        <strain evidence="2 3">RCEF 2490</strain>
    </source>
</reference>
<keyword evidence="1" id="KW-0812">Transmembrane</keyword>
<feature type="transmembrane region" description="Helical" evidence="1">
    <location>
        <begin position="166"/>
        <end position="185"/>
    </location>
</feature>
<dbReference type="Proteomes" id="UP000078544">
    <property type="component" value="Unassembled WGS sequence"/>
</dbReference>
<feature type="transmembrane region" description="Helical" evidence="1">
    <location>
        <begin position="136"/>
        <end position="154"/>
    </location>
</feature>
<dbReference type="OrthoDB" id="3358048at2759"/>
<gene>
    <name evidence="2" type="ORF">AAL_04103</name>
</gene>